<dbReference type="InterPro" id="IPR029472">
    <property type="entry name" value="Copia-like_N"/>
</dbReference>
<evidence type="ECO:0000313" key="5">
    <source>
        <dbReference type="EnsemblPlants" id="AUR62025694-RA:cds"/>
    </source>
</evidence>
<evidence type="ECO:0000259" key="2">
    <source>
        <dbReference type="Pfam" id="PF14244"/>
    </source>
</evidence>
<reference evidence="5" key="1">
    <citation type="journal article" date="2017" name="Nature">
        <title>The genome of Chenopodium quinoa.</title>
        <authorList>
            <person name="Jarvis D.E."/>
            <person name="Ho Y.S."/>
            <person name="Lightfoot D.J."/>
            <person name="Schmoeckel S.M."/>
            <person name="Li B."/>
            <person name="Borm T.J.A."/>
            <person name="Ohyanagi H."/>
            <person name="Mineta K."/>
            <person name="Michell C.T."/>
            <person name="Saber N."/>
            <person name="Kharbatia N.M."/>
            <person name="Rupper R.R."/>
            <person name="Sharp A.R."/>
            <person name="Dally N."/>
            <person name="Boughton B.A."/>
            <person name="Woo Y.H."/>
            <person name="Gao G."/>
            <person name="Schijlen E.G.W.M."/>
            <person name="Guo X."/>
            <person name="Momin A.A."/>
            <person name="Negrao S."/>
            <person name="Al-Babili S."/>
            <person name="Gehring C."/>
            <person name="Roessner U."/>
            <person name="Jung C."/>
            <person name="Murphy K."/>
            <person name="Arold S.T."/>
            <person name="Gojobori T."/>
            <person name="van der Linden C.G."/>
            <person name="van Loo E.N."/>
            <person name="Jellen E.N."/>
            <person name="Maughan P.J."/>
            <person name="Tester M."/>
        </authorList>
    </citation>
    <scope>NUCLEOTIDE SEQUENCE [LARGE SCALE GENOMIC DNA]</scope>
    <source>
        <strain evidence="5">cv. PI 614886</strain>
    </source>
</reference>
<accession>A0A803M9W8</accession>
<keyword evidence="6" id="KW-1185">Reference proteome</keyword>
<dbReference type="PANTHER" id="PTHR37610:SF97">
    <property type="entry name" value="RETROTRANSPOSON GAG DOMAIN-CONTAINING PROTEIN"/>
    <property type="match status" value="1"/>
</dbReference>
<dbReference type="PANTHER" id="PTHR37610">
    <property type="entry name" value="CCHC-TYPE DOMAIN-CONTAINING PROTEIN"/>
    <property type="match status" value="1"/>
</dbReference>
<evidence type="ECO:0008006" key="7">
    <source>
        <dbReference type="Google" id="ProtNLM"/>
    </source>
</evidence>
<dbReference type="InterPro" id="IPR054722">
    <property type="entry name" value="PolX-like_BBD"/>
</dbReference>
<feature type="region of interest" description="Disordered" evidence="1">
    <location>
        <begin position="616"/>
        <end position="688"/>
    </location>
</feature>
<feature type="compositionally biased region" description="Low complexity" evidence="1">
    <location>
        <begin position="658"/>
        <end position="669"/>
    </location>
</feature>
<reference evidence="5" key="2">
    <citation type="submission" date="2021-03" db="UniProtKB">
        <authorList>
            <consortium name="EnsemblPlants"/>
        </authorList>
    </citation>
    <scope>IDENTIFICATION</scope>
</reference>
<organism evidence="5 6">
    <name type="scientific">Chenopodium quinoa</name>
    <name type="common">Quinoa</name>
    <dbReference type="NCBI Taxonomy" id="63459"/>
    <lineage>
        <taxon>Eukaryota</taxon>
        <taxon>Viridiplantae</taxon>
        <taxon>Streptophyta</taxon>
        <taxon>Embryophyta</taxon>
        <taxon>Tracheophyta</taxon>
        <taxon>Spermatophyta</taxon>
        <taxon>Magnoliopsida</taxon>
        <taxon>eudicotyledons</taxon>
        <taxon>Gunneridae</taxon>
        <taxon>Pentapetalae</taxon>
        <taxon>Caryophyllales</taxon>
        <taxon>Chenopodiaceae</taxon>
        <taxon>Chenopodioideae</taxon>
        <taxon>Atripliceae</taxon>
        <taxon>Chenopodium</taxon>
    </lineage>
</organism>
<dbReference type="EnsemblPlants" id="AUR62025694-RA">
    <property type="protein sequence ID" value="AUR62025694-RA:cds"/>
    <property type="gene ID" value="AUR62025694"/>
</dbReference>
<feature type="domain" description="Retroviral polymerase SH3-like" evidence="4">
    <location>
        <begin position="521"/>
        <end position="582"/>
    </location>
</feature>
<feature type="domain" description="Retrovirus-related Pol polyprotein from transposon TNT 1-94-like beta-barrel" evidence="3">
    <location>
        <begin position="369"/>
        <end position="418"/>
    </location>
</feature>
<dbReference type="AlphaFoldDB" id="A0A803M9W8"/>
<proteinExistence type="predicted"/>
<protein>
    <recommendedName>
        <fullName evidence="7">GAG-pre-integrase domain-containing protein</fullName>
    </recommendedName>
</protein>
<dbReference type="Proteomes" id="UP000596660">
    <property type="component" value="Unplaced"/>
</dbReference>
<dbReference type="Gramene" id="AUR62025694-RA">
    <property type="protein sequence ID" value="AUR62025694-RA:cds"/>
    <property type="gene ID" value="AUR62025694"/>
</dbReference>
<dbReference type="OMA" id="NCEITFT"/>
<evidence type="ECO:0000256" key="1">
    <source>
        <dbReference type="SAM" id="MobiDB-lite"/>
    </source>
</evidence>
<dbReference type="Pfam" id="PF22936">
    <property type="entry name" value="Pol_BBD"/>
    <property type="match status" value="1"/>
</dbReference>
<dbReference type="Pfam" id="PF14244">
    <property type="entry name" value="Retrotran_gag_3"/>
    <property type="match status" value="1"/>
</dbReference>
<feature type="compositionally biased region" description="Polar residues" evidence="1">
    <location>
        <begin position="678"/>
        <end position="688"/>
    </location>
</feature>
<feature type="compositionally biased region" description="Polar residues" evidence="1">
    <location>
        <begin position="644"/>
        <end position="657"/>
    </location>
</feature>
<dbReference type="InterPro" id="IPR057670">
    <property type="entry name" value="SH3_retrovirus"/>
</dbReference>
<dbReference type="Pfam" id="PF25597">
    <property type="entry name" value="SH3_retrovirus"/>
    <property type="match status" value="1"/>
</dbReference>
<feature type="compositionally biased region" description="Low complexity" evidence="1">
    <location>
        <begin position="616"/>
        <end position="625"/>
    </location>
</feature>
<name>A0A803M9W8_CHEQI</name>
<sequence>MAASLLPPTQDPTSPYFIHPSENTSQSLISEKFSGEGYGEWKRSMIIALSAKNKLCFIDGSLPQPAITDSVHSAWKRCDAIIISYILRSLDTSIARSVLYLTTSREIWKDLEEQYSQTSGPQFFTLQQKLTDLHQGDETSIADFFTQIKAIWDQISEMSPLPTCNCSGCTCGLTQKFLKQQQEERLVQMLMKLNNKYNNTRSNILMMQPLPPISLAYRLLIQEEKQQELSVNDNTKVMAFAADSRKYPQYYKPQYQSSANYQNRKANPVFCEYCKIPGHTVDKCFKKHGYPPNFGNNSKFKGKKVVAVAQNADIDDDVSTESDAQVTMSMDHYTSIMKALQSQDIGASSAGGSLAPEPSAGAFVAVFDKFPNTITIADGKKVIVEHIGTVNFENGIQLRNVLHVPGFKFNLISTYKLCKDLNCEITFTHDKCLIQDPTMNHSLVLGSLSSGLYSIDDSDPLKQQKTVLSVPSSSSLVNNEAAKLWHLRLGHLPFNNVDFSSPYEKLYNTKPRLDHLRVFGSLCYISTLKNDRTKFDSRASPCVMMGYPPDQKAYRVLNLENNKIIISRDVVFYEKYLPFHYDSTLNQSKIPIFLPTETPYQLDISFDIPEPFILQPEPDLQPQPESHIPDPCTVPEPYHVPVTQPESHSNAETITVQSSNTNSPTLNTNPPTPNTNPISARQSTRPRK</sequence>
<evidence type="ECO:0000259" key="3">
    <source>
        <dbReference type="Pfam" id="PF22936"/>
    </source>
</evidence>
<feature type="domain" description="Retrotransposon Copia-like N-terminal" evidence="2">
    <location>
        <begin position="19"/>
        <end position="66"/>
    </location>
</feature>
<evidence type="ECO:0000313" key="6">
    <source>
        <dbReference type="Proteomes" id="UP000596660"/>
    </source>
</evidence>
<evidence type="ECO:0000259" key="4">
    <source>
        <dbReference type="Pfam" id="PF25597"/>
    </source>
</evidence>